<feature type="domain" description="Protein SirB1 N-terminal" evidence="2">
    <location>
        <begin position="102"/>
        <end position="259"/>
    </location>
</feature>
<dbReference type="AlphaFoldDB" id="A0A494VZ36"/>
<dbReference type="KEGG" id="muh:HYN43_027300"/>
<protein>
    <recommendedName>
        <fullName evidence="2">Protein SirB1 N-terminal domain-containing protein</fullName>
    </recommendedName>
</protein>
<accession>A0A494VZ36</accession>
<reference evidence="3 4" key="1">
    <citation type="submission" date="2018-10" db="EMBL/GenBank/DDBJ databases">
        <title>Genome sequencing of Mucilaginibacter sp. HYN0043.</title>
        <authorList>
            <person name="Kim M."/>
            <person name="Yi H."/>
        </authorList>
    </citation>
    <scope>NUCLEOTIDE SEQUENCE [LARGE SCALE GENOMIC DNA]</scope>
    <source>
        <strain evidence="3 4">HYN0043</strain>
    </source>
</reference>
<evidence type="ECO:0000313" key="3">
    <source>
        <dbReference type="EMBL" id="AYL98750.1"/>
    </source>
</evidence>
<evidence type="ECO:0000256" key="1">
    <source>
        <dbReference type="ARBA" id="ARBA00007100"/>
    </source>
</evidence>
<evidence type="ECO:0000259" key="2">
    <source>
        <dbReference type="Pfam" id="PF13369"/>
    </source>
</evidence>
<proteinExistence type="inferred from homology"/>
<dbReference type="OrthoDB" id="188084at2"/>
<name>A0A494VZ36_9SPHI</name>
<dbReference type="PANTHER" id="PTHR31350:SF21">
    <property type="entry name" value="F-BOX ONLY PROTEIN 21"/>
    <property type="match status" value="1"/>
</dbReference>
<sequence length="291" mass="33599">MINPNEVNSLIRLLDDPDGEIFEHVYSKLLSYGAEAISYLESAFEQAFDPILQERIANLVHEIQFGNLKNDLKLWNQSGAFDLLQGILIINRYQYPDLDEQKVINQIEAIKRDIWVQMMNEASPKEQIKLINHVFYNIYGFSGNTANHLDPQNSYLSQVLETKKGNQISLAIIYSIVAQKLDIPVYGVNLPQHFILAYLDESRQSEFESGILFYINAFNKGFLFGRRDVDMFLKQLNLKFDKQFYEPCSNTDIIKRVIRNLISAYENLGSVDKVRELNELLGIMESNKSTI</sequence>
<dbReference type="Pfam" id="PF13369">
    <property type="entry name" value="Transglut_core2"/>
    <property type="match status" value="1"/>
</dbReference>
<keyword evidence="4" id="KW-1185">Reference proteome</keyword>
<comment type="similarity">
    <text evidence="1">Belongs to the UPF0162 family.</text>
</comment>
<dbReference type="Proteomes" id="UP000270046">
    <property type="component" value="Chromosome"/>
</dbReference>
<dbReference type="InterPro" id="IPR032698">
    <property type="entry name" value="SirB1_N"/>
</dbReference>
<dbReference type="RefSeq" id="WP_119407019.1">
    <property type="nucleotide sequence ID" value="NZ_CP032869.1"/>
</dbReference>
<dbReference type="EMBL" id="CP032869">
    <property type="protein sequence ID" value="AYL98750.1"/>
    <property type="molecule type" value="Genomic_DNA"/>
</dbReference>
<dbReference type="PANTHER" id="PTHR31350">
    <property type="entry name" value="SI:DKEY-261L7.2"/>
    <property type="match status" value="1"/>
</dbReference>
<organism evidence="3 4">
    <name type="scientific">Mucilaginibacter celer</name>
    <dbReference type="NCBI Taxonomy" id="2305508"/>
    <lineage>
        <taxon>Bacteria</taxon>
        <taxon>Pseudomonadati</taxon>
        <taxon>Bacteroidota</taxon>
        <taxon>Sphingobacteriia</taxon>
        <taxon>Sphingobacteriales</taxon>
        <taxon>Sphingobacteriaceae</taxon>
        <taxon>Mucilaginibacter</taxon>
    </lineage>
</organism>
<evidence type="ECO:0000313" key="4">
    <source>
        <dbReference type="Proteomes" id="UP000270046"/>
    </source>
</evidence>
<gene>
    <name evidence="3" type="ORF">HYN43_027300</name>
</gene>